<evidence type="ECO:0000313" key="4">
    <source>
        <dbReference type="Proteomes" id="UP001597145"/>
    </source>
</evidence>
<comment type="caution">
    <text evidence="3">The sequence shown here is derived from an EMBL/GenBank/DDBJ whole genome shotgun (WGS) entry which is preliminary data.</text>
</comment>
<keyword evidence="4" id="KW-1185">Reference proteome</keyword>
<dbReference type="RefSeq" id="WP_343970642.1">
    <property type="nucleotide sequence ID" value="NZ_JBHUCP010000009.1"/>
</dbReference>
<organism evidence="3 4">
    <name type="scientific">Pseudonocardia aurantiaca</name>
    <dbReference type="NCBI Taxonomy" id="75290"/>
    <lineage>
        <taxon>Bacteria</taxon>
        <taxon>Bacillati</taxon>
        <taxon>Actinomycetota</taxon>
        <taxon>Actinomycetes</taxon>
        <taxon>Pseudonocardiales</taxon>
        <taxon>Pseudonocardiaceae</taxon>
        <taxon>Pseudonocardia</taxon>
    </lineage>
</organism>
<evidence type="ECO:0000313" key="3">
    <source>
        <dbReference type="EMBL" id="MFD1530812.1"/>
    </source>
</evidence>
<dbReference type="Pfam" id="PF04982">
    <property type="entry name" value="TM_HPP"/>
    <property type="match status" value="1"/>
</dbReference>
<feature type="domain" description="HPP transmembrane region" evidence="2">
    <location>
        <begin position="3"/>
        <end position="140"/>
    </location>
</feature>
<reference evidence="4" key="1">
    <citation type="journal article" date="2019" name="Int. J. Syst. Evol. Microbiol.">
        <title>The Global Catalogue of Microorganisms (GCM) 10K type strain sequencing project: providing services to taxonomists for standard genome sequencing and annotation.</title>
        <authorList>
            <consortium name="The Broad Institute Genomics Platform"/>
            <consortium name="The Broad Institute Genome Sequencing Center for Infectious Disease"/>
            <person name="Wu L."/>
            <person name="Ma J."/>
        </authorList>
    </citation>
    <scope>NUCLEOTIDE SEQUENCE [LARGE SCALE GENOMIC DNA]</scope>
    <source>
        <strain evidence="4">JCM 12165</strain>
    </source>
</reference>
<name>A0ABW4FP81_9PSEU</name>
<proteinExistence type="predicted"/>
<gene>
    <name evidence="3" type="ORF">ACFSCY_15300</name>
</gene>
<accession>A0ABW4FP81</accession>
<evidence type="ECO:0000256" key="1">
    <source>
        <dbReference type="SAM" id="Phobius"/>
    </source>
</evidence>
<keyword evidence="1" id="KW-0472">Membrane</keyword>
<evidence type="ECO:0000259" key="2">
    <source>
        <dbReference type="Pfam" id="PF04982"/>
    </source>
</evidence>
<dbReference type="InterPro" id="IPR007065">
    <property type="entry name" value="HPP"/>
</dbReference>
<keyword evidence="1" id="KW-0812">Transmembrane</keyword>
<feature type="transmembrane region" description="Helical" evidence="1">
    <location>
        <begin position="110"/>
        <end position="134"/>
    </location>
</feature>
<feature type="transmembrane region" description="Helical" evidence="1">
    <location>
        <begin position="58"/>
        <end position="89"/>
    </location>
</feature>
<sequence length="144" mass="14579">MATATSIVALVVLVAVGQLLGQTILIPSLAATMALVAGGSSLPMAQPRNVIGGQLVSAVVAFVVLAIAGSSVWAAAVAGGLALGVMLLLRVSHSPATATVVIVVLEKPEIVRFLALLLLGTVILVAVGAVSARANRTTYPLYWW</sequence>
<protein>
    <submittedName>
        <fullName evidence="3">HPP family protein</fullName>
    </submittedName>
</protein>
<dbReference type="PANTHER" id="PTHR33741">
    <property type="entry name" value="TRANSMEMBRANE PROTEIN DDB_G0269096-RELATED"/>
    <property type="match status" value="1"/>
</dbReference>
<dbReference type="InterPro" id="IPR058581">
    <property type="entry name" value="TM_HPP"/>
</dbReference>
<dbReference type="EMBL" id="JBHUCP010000009">
    <property type="protein sequence ID" value="MFD1530812.1"/>
    <property type="molecule type" value="Genomic_DNA"/>
</dbReference>
<keyword evidence="1" id="KW-1133">Transmembrane helix</keyword>
<dbReference type="PANTHER" id="PTHR33741:SF5">
    <property type="entry name" value="TRANSMEMBRANE PROTEIN DDB_G0269096-RELATED"/>
    <property type="match status" value="1"/>
</dbReference>
<dbReference type="Proteomes" id="UP001597145">
    <property type="component" value="Unassembled WGS sequence"/>
</dbReference>